<protein>
    <recommendedName>
        <fullName evidence="7">UBX domain-containing protein</fullName>
    </recommendedName>
</protein>
<dbReference type="SUPFAM" id="SSF46934">
    <property type="entry name" value="UBA-like"/>
    <property type="match status" value="1"/>
</dbReference>
<dbReference type="Gramene" id="KMS96403">
    <property type="protein sequence ID" value="KMS96403"/>
    <property type="gene ID" value="BVRB_9g225450"/>
</dbReference>
<dbReference type="CDD" id="cd01770">
    <property type="entry name" value="UBX_UBXN2"/>
    <property type="match status" value="1"/>
</dbReference>
<dbReference type="GO" id="GO:0007030">
    <property type="term" value="P:Golgi organization"/>
    <property type="evidence" value="ECO:0007669"/>
    <property type="project" value="TreeGrafter"/>
</dbReference>
<reference evidence="5 6" key="1">
    <citation type="journal article" date="2014" name="Nature">
        <title>The genome of the recently domesticated crop plant sugar beet (Beta vulgaris).</title>
        <authorList>
            <person name="Dohm J.C."/>
            <person name="Minoche A.E."/>
            <person name="Holtgrawe D."/>
            <person name="Capella-Gutierrez S."/>
            <person name="Zakrzewski F."/>
            <person name="Tafer H."/>
            <person name="Rupp O."/>
            <person name="Sorensen T.R."/>
            <person name="Stracke R."/>
            <person name="Reinhardt R."/>
            <person name="Goesmann A."/>
            <person name="Kraft T."/>
            <person name="Schulz B."/>
            <person name="Stadler P.F."/>
            <person name="Schmidt T."/>
            <person name="Gabaldon T."/>
            <person name="Lehrach H."/>
            <person name="Weisshaar B."/>
            <person name="Himmelbauer H."/>
        </authorList>
    </citation>
    <scope>NUCLEOTIDE SEQUENCE [LARGE SCALE GENOMIC DNA]</scope>
    <source>
        <tissue evidence="5">Taproot</tissue>
    </source>
</reference>
<evidence type="ECO:0000313" key="6">
    <source>
        <dbReference type="Proteomes" id="UP000035740"/>
    </source>
</evidence>
<dbReference type="GO" id="GO:0061025">
    <property type="term" value="P:membrane fusion"/>
    <property type="evidence" value="ECO:0007669"/>
    <property type="project" value="TreeGrafter"/>
</dbReference>
<dbReference type="Proteomes" id="UP000035740">
    <property type="component" value="Unassembled WGS sequence"/>
</dbReference>
<dbReference type="GO" id="GO:0005634">
    <property type="term" value="C:nucleus"/>
    <property type="evidence" value="ECO:0007669"/>
    <property type="project" value="TreeGrafter"/>
</dbReference>
<dbReference type="PANTHER" id="PTHR23333:SF20">
    <property type="entry name" value="NSFL1 COFACTOR P47"/>
    <property type="match status" value="1"/>
</dbReference>
<dbReference type="SUPFAM" id="SSF54236">
    <property type="entry name" value="Ubiquitin-like"/>
    <property type="match status" value="1"/>
</dbReference>
<dbReference type="Gene3D" id="3.30.420.210">
    <property type="entry name" value="SEP domain"/>
    <property type="match status" value="1"/>
</dbReference>
<dbReference type="Pfam" id="PF00789">
    <property type="entry name" value="UBX"/>
    <property type="match status" value="1"/>
</dbReference>
<dbReference type="GO" id="GO:0031468">
    <property type="term" value="P:nuclear membrane reassembly"/>
    <property type="evidence" value="ECO:0007669"/>
    <property type="project" value="TreeGrafter"/>
</dbReference>
<feature type="domain" description="SEP" evidence="4">
    <location>
        <begin position="219"/>
        <end position="283"/>
    </location>
</feature>
<evidence type="ECO:0008006" key="7">
    <source>
        <dbReference type="Google" id="ProtNLM"/>
    </source>
</evidence>
<feature type="compositionally biased region" description="Basic and acidic residues" evidence="2">
    <location>
        <begin position="144"/>
        <end position="154"/>
    </location>
</feature>
<feature type="compositionally biased region" description="Low complexity" evidence="2">
    <location>
        <begin position="79"/>
        <end position="96"/>
    </location>
</feature>
<dbReference type="Gene3D" id="1.10.8.10">
    <property type="entry name" value="DNA helicase RuvA subunit, C-terminal domain"/>
    <property type="match status" value="1"/>
</dbReference>
<gene>
    <name evidence="5" type="ORF">BVRB_9g225450</name>
</gene>
<dbReference type="InterPro" id="IPR001012">
    <property type="entry name" value="UBX_dom"/>
</dbReference>
<dbReference type="InterPro" id="IPR012989">
    <property type="entry name" value="SEP_domain"/>
</dbReference>
<feature type="domain" description="UBX" evidence="3">
    <location>
        <begin position="329"/>
        <end position="406"/>
    </location>
</feature>
<dbReference type="OrthoDB" id="25887at2759"/>
<evidence type="ECO:0000256" key="1">
    <source>
        <dbReference type="ARBA" id="ARBA00022786"/>
    </source>
</evidence>
<proteinExistence type="predicted"/>
<keyword evidence="6" id="KW-1185">Reference proteome</keyword>
<evidence type="ECO:0000256" key="2">
    <source>
        <dbReference type="SAM" id="MobiDB-lite"/>
    </source>
</evidence>
<dbReference type="SUPFAM" id="SSF102848">
    <property type="entry name" value="NSFL1 (p97 ATPase) cofactor p47, SEP domain"/>
    <property type="match status" value="1"/>
</dbReference>
<feature type="region of interest" description="Disordered" evidence="2">
    <location>
        <begin position="72"/>
        <end position="155"/>
    </location>
</feature>
<dbReference type="InterPro" id="IPR009060">
    <property type="entry name" value="UBA-like_sf"/>
</dbReference>
<accession>A0A0J8B8U6</accession>
<evidence type="ECO:0000313" key="5">
    <source>
        <dbReference type="EMBL" id="KMS96403.1"/>
    </source>
</evidence>
<keyword evidence="1" id="KW-0833">Ubl conjugation pathway</keyword>
<dbReference type="PROSITE" id="PS51399">
    <property type="entry name" value="SEP"/>
    <property type="match status" value="1"/>
</dbReference>
<dbReference type="GO" id="GO:0005829">
    <property type="term" value="C:cytosol"/>
    <property type="evidence" value="ECO:0007669"/>
    <property type="project" value="TreeGrafter"/>
</dbReference>
<dbReference type="eggNOG" id="KOG2086">
    <property type="taxonomic scope" value="Eukaryota"/>
</dbReference>
<dbReference type="CDD" id="cd14348">
    <property type="entry name" value="UBA_p47"/>
    <property type="match status" value="1"/>
</dbReference>
<evidence type="ECO:0000259" key="3">
    <source>
        <dbReference type="PROSITE" id="PS50033"/>
    </source>
</evidence>
<organism evidence="5 6">
    <name type="scientific">Beta vulgaris subsp. vulgaris</name>
    <name type="common">Beet</name>
    <dbReference type="NCBI Taxonomy" id="3555"/>
    <lineage>
        <taxon>Eukaryota</taxon>
        <taxon>Viridiplantae</taxon>
        <taxon>Streptophyta</taxon>
        <taxon>Embryophyta</taxon>
        <taxon>Tracheophyta</taxon>
        <taxon>Spermatophyta</taxon>
        <taxon>Magnoliopsida</taxon>
        <taxon>eudicotyledons</taxon>
        <taxon>Gunneridae</taxon>
        <taxon>Pentapetalae</taxon>
        <taxon>Caryophyllales</taxon>
        <taxon>Chenopodiaceae</taxon>
        <taxon>Betoideae</taxon>
        <taxon>Beta</taxon>
    </lineage>
</organism>
<name>A0A0J8B8U6_BETVV</name>
<dbReference type="FunFam" id="3.30.420.210:FF:000002">
    <property type="entry name" value="UBX domain-containing protein 1"/>
    <property type="match status" value="1"/>
</dbReference>
<dbReference type="Pfam" id="PF08059">
    <property type="entry name" value="SEP"/>
    <property type="match status" value="1"/>
</dbReference>
<dbReference type="GO" id="GO:0000045">
    <property type="term" value="P:autophagosome assembly"/>
    <property type="evidence" value="ECO:0007669"/>
    <property type="project" value="TreeGrafter"/>
</dbReference>
<dbReference type="Pfam" id="PF14555">
    <property type="entry name" value="UBA_4"/>
    <property type="match status" value="1"/>
</dbReference>
<dbReference type="SMART" id="SM00553">
    <property type="entry name" value="SEP"/>
    <property type="match status" value="1"/>
</dbReference>
<evidence type="ECO:0000259" key="4">
    <source>
        <dbReference type="PROSITE" id="PS51399"/>
    </source>
</evidence>
<sequence length="411" mass="44912">MESDQETLAASATTTTTTMIKIFMDITSSTEEEAKFFLESHKFDVDAAISTFFESNSTSPTIAVADSCSVSGADASIQSPSPSASPSRSRSRSPPSGTRKSTNNNSNDDDDNNGRSSNSRSRIARVGGVRNLANLDRNASGSHSDSDHDHDHARPPQRVMILQDNDVDAIFEQARRMRAIKGPLDVHQPSSSSRSFTGKARLLSGETVSASPQERDPEVIWHTLTFWRNGFTVDDRPLRRFDDEGNAPFLESIKRTECPKELESADGKNPVIVNLVRRYENCPEPKKRRIAFEGVGRTLGTSSLVSSGPAPATALNSAPSPLMGLVVDDKLPSTSIQLRVADGTRTALRFNYHHTIRDIHAFIDASMPARTGAYTLQMMGFPPKQLTDLDQTIEQAGLIALKTEELTNDDC</sequence>
<dbReference type="InterPro" id="IPR036241">
    <property type="entry name" value="NSFL1C_SEP_dom_sf"/>
</dbReference>
<dbReference type="GO" id="GO:0043161">
    <property type="term" value="P:proteasome-mediated ubiquitin-dependent protein catabolic process"/>
    <property type="evidence" value="ECO:0007669"/>
    <property type="project" value="TreeGrafter"/>
</dbReference>
<dbReference type="PANTHER" id="PTHR23333">
    <property type="entry name" value="UBX DOMAIN CONTAINING PROTEIN"/>
    <property type="match status" value="1"/>
</dbReference>
<dbReference type="GO" id="GO:0043130">
    <property type="term" value="F:ubiquitin binding"/>
    <property type="evidence" value="ECO:0007669"/>
    <property type="project" value="TreeGrafter"/>
</dbReference>
<dbReference type="Gene3D" id="3.10.20.90">
    <property type="entry name" value="Phosphatidylinositol 3-kinase Catalytic Subunit, Chain A, domain 1"/>
    <property type="match status" value="1"/>
</dbReference>
<dbReference type="PROSITE" id="PS50033">
    <property type="entry name" value="UBX"/>
    <property type="match status" value="1"/>
</dbReference>
<dbReference type="InterPro" id="IPR029071">
    <property type="entry name" value="Ubiquitin-like_domsf"/>
</dbReference>
<dbReference type="KEGG" id="bvg:104883235"/>
<dbReference type="EMBL" id="KQ090381">
    <property type="protein sequence ID" value="KMS96403.1"/>
    <property type="molecule type" value="Genomic_DNA"/>
</dbReference>
<dbReference type="AlphaFoldDB" id="A0A0J8B8U6"/>